<evidence type="ECO:0000313" key="11">
    <source>
        <dbReference type="Proteomes" id="UP000321484"/>
    </source>
</evidence>
<dbReference type="EMBL" id="BJYK01000006">
    <property type="protein sequence ID" value="GEN80406.1"/>
    <property type="molecule type" value="Genomic_DNA"/>
</dbReference>
<feature type="transmembrane region" description="Helical" evidence="7">
    <location>
        <begin position="121"/>
        <end position="141"/>
    </location>
</feature>
<dbReference type="GO" id="GO:0015744">
    <property type="term" value="P:succinate transport"/>
    <property type="evidence" value="ECO:0007669"/>
    <property type="project" value="TreeGrafter"/>
</dbReference>
<proteinExistence type="inferred from homology"/>
<reference evidence="10 11" key="1">
    <citation type="submission" date="2019-07" db="EMBL/GenBank/DDBJ databases">
        <title>Whole genome shotgun sequence of Actinotalea fermentans NBRC 105374.</title>
        <authorList>
            <person name="Hosoyama A."/>
            <person name="Uohara A."/>
            <person name="Ohji S."/>
            <person name="Ichikawa N."/>
        </authorList>
    </citation>
    <scope>NUCLEOTIDE SEQUENCE [LARGE SCALE GENOMIC DNA]</scope>
    <source>
        <strain evidence="10 11">NBRC 105374</strain>
    </source>
</reference>
<comment type="similarity">
    <text evidence="6">Belongs to the ThrE exporter (TC 2.A.79) family.</text>
</comment>
<evidence type="ECO:0000256" key="1">
    <source>
        <dbReference type="ARBA" id="ARBA00004651"/>
    </source>
</evidence>
<comment type="caution">
    <text evidence="10">The sequence shown here is derived from an EMBL/GenBank/DDBJ whole genome shotgun (WGS) entry which is preliminary data.</text>
</comment>
<keyword evidence="5 7" id="KW-0472">Membrane</keyword>
<dbReference type="GO" id="GO:0022857">
    <property type="term" value="F:transmembrane transporter activity"/>
    <property type="evidence" value="ECO:0007669"/>
    <property type="project" value="InterPro"/>
</dbReference>
<dbReference type="OrthoDB" id="2148488at2"/>
<evidence type="ECO:0000256" key="2">
    <source>
        <dbReference type="ARBA" id="ARBA00022475"/>
    </source>
</evidence>
<evidence type="ECO:0000259" key="9">
    <source>
        <dbReference type="Pfam" id="PF12821"/>
    </source>
</evidence>
<evidence type="ECO:0000256" key="3">
    <source>
        <dbReference type="ARBA" id="ARBA00022692"/>
    </source>
</evidence>
<protein>
    <recommendedName>
        <fullName evidence="12">Threonine/serine exporter-like N-terminal domain-containing protein</fullName>
    </recommendedName>
</protein>
<feature type="domain" description="Threonine/serine exporter-like N-terminal" evidence="8">
    <location>
        <begin position="21"/>
        <end position="258"/>
    </location>
</feature>
<evidence type="ECO:0000256" key="4">
    <source>
        <dbReference type="ARBA" id="ARBA00022989"/>
    </source>
</evidence>
<comment type="subcellular location">
    <subcellularLocation>
        <location evidence="1">Cell membrane</location>
        <topology evidence="1">Multi-pass membrane protein</topology>
    </subcellularLocation>
</comment>
<dbReference type="RefSeq" id="WP_034248220.1">
    <property type="nucleotide sequence ID" value="NZ_BJYK01000006.1"/>
</dbReference>
<feature type="transmembrane region" description="Helical" evidence="7">
    <location>
        <begin position="175"/>
        <end position="196"/>
    </location>
</feature>
<feature type="transmembrane region" description="Helical" evidence="7">
    <location>
        <begin position="244"/>
        <end position="266"/>
    </location>
</feature>
<dbReference type="Pfam" id="PF06738">
    <property type="entry name" value="ThrE"/>
    <property type="match status" value="1"/>
</dbReference>
<feature type="transmembrane region" description="Helical" evidence="7">
    <location>
        <begin position="307"/>
        <end position="324"/>
    </location>
</feature>
<keyword evidence="11" id="KW-1185">Reference proteome</keyword>
<feature type="transmembrane region" description="Helical" evidence="7">
    <location>
        <begin position="358"/>
        <end position="378"/>
    </location>
</feature>
<keyword evidence="4 7" id="KW-1133">Transmembrane helix</keyword>
<dbReference type="InterPro" id="IPR024528">
    <property type="entry name" value="ThrE_2"/>
</dbReference>
<evidence type="ECO:0008006" key="12">
    <source>
        <dbReference type="Google" id="ProtNLM"/>
    </source>
</evidence>
<gene>
    <name evidence="10" type="ORF">AFE02nite_21400</name>
</gene>
<evidence type="ECO:0000313" key="10">
    <source>
        <dbReference type="EMBL" id="GEN80406.1"/>
    </source>
</evidence>
<dbReference type="Pfam" id="PF12821">
    <property type="entry name" value="ThrE_2"/>
    <property type="match status" value="1"/>
</dbReference>
<evidence type="ECO:0000256" key="7">
    <source>
        <dbReference type="SAM" id="Phobius"/>
    </source>
</evidence>
<keyword evidence="3 7" id="KW-0812">Transmembrane</keyword>
<name>A0A511YZ47_9CELL</name>
<feature type="transmembrane region" description="Helical" evidence="7">
    <location>
        <begin position="147"/>
        <end position="163"/>
    </location>
</feature>
<feature type="transmembrane region" description="Helical" evidence="7">
    <location>
        <begin position="278"/>
        <end position="300"/>
    </location>
</feature>
<evidence type="ECO:0000256" key="5">
    <source>
        <dbReference type="ARBA" id="ARBA00023136"/>
    </source>
</evidence>
<dbReference type="GO" id="GO:0005886">
    <property type="term" value="C:plasma membrane"/>
    <property type="evidence" value="ECO:0007669"/>
    <property type="project" value="UniProtKB-SubCell"/>
</dbReference>
<dbReference type="PANTHER" id="PTHR34390">
    <property type="entry name" value="UPF0442 PROTEIN YJJB-RELATED"/>
    <property type="match status" value="1"/>
</dbReference>
<feature type="transmembrane region" description="Helical" evidence="7">
    <location>
        <begin position="330"/>
        <end position="351"/>
    </location>
</feature>
<feature type="transmembrane region" description="Helical" evidence="7">
    <location>
        <begin position="390"/>
        <end position="413"/>
    </location>
</feature>
<feature type="domain" description="Threonine/Serine exporter ThrE" evidence="9">
    <location>
        <begin position="286"/>
        <end position="408"/>
    </location>
</feature>
<dbReference type="Proteomes" id="UP000321484">
    <property type="component" value="Unassembled WGS sequence"/>
</dbReference>
<keyword evidence="2" id="KW-1003">Cell membrane</keyword>
<sequence length="422" mass="43988">MTRSGDEALEPVELIRQSGAVLRVGKAMLASGTGSYRVKSAMQQVARAFGLDRHEAHVTLTEITTTSHRGAIFRTEVAEVRAVGVNAHRLGELTDLTNALQPGATVEEVNRELDRIEAIRPLYGAVPNALFAATACGAFAFLNNGGVVEVVGAFLGAGAGQALRRWFAHRGFNQFAVTMMAAALACLVYLGFVTALDLSTAEVAAHHQAGFVSAVLFLVPGFALVTAALDLAKMDFSAGVARAVYGMIIVTSAGLSVWGFAWLTGLSADPIAPPDLDLWIVVALRLVASFLGVLGFALMFNSTLRMALGAALIGMVANVLRLQMADAGAAMQAATVVATLVVGLLAAVVAPRLRVPRITVSVPAVVIMVPGAATYRALVALNNGDYEAAVAAGVTAFFVTICIAIGLAGARVLTDRAWAFER</sequence>
<dbReference type="InterPro" id="IPR050539">
    <property type="entry name" value="ThrE_Dicarb/AminoAcid_Exp"/>
</dbReference>
<organism evidence="10 11">
    <name type="scientific">Actinotalea fermentans</name>
    <dbReference type="NCBI Taxonomy" id="43671"/>
    <lineage>
        <taxon>Bacteria</taxon>
        <taxon>Bacillati</taxon>
        <taxon>Actinomycetota</taxon>
        <taxon>Actinomycetes</taxon>
        <taxon>Micrococcales</taxon>
        <taxon>Cellulomonadaceae</taxon>
        <taxon>Actinotalea</taxon>
    </lineage>
</organism>
<evidence type="ECO:0000259" key="8">
    <source>
        <dbReference type="Pfam" id="PF06738"/>
    </source>
</evidence>
<accession>A0A511YZ47</accession>
<dbReference type="AlphaFoldDB" id="A0A511YZ47"/>
<dbReference type="InterPro" id="IPR010619">
    <property type="entry name" value="ThrE-like_N"/>
</dbReference>
<evidence type="ECO:0000256" key="6">
    <source>
        <dbReference type="ARBA" id="ARBA00034125"/>
    </source>
</evidence>
<dbReference type="PANTHER" id="PTHR34390:SF2">
    <property type="entry name" value="SUCCINATE TRANSPORTER SUBUNIT YJJP-RELATED"/>
    <property type="match status" value="1"/>
</dbReference>
<feature type="transmembrane region" description="Helical" evidence="7">
    <location>
        <begin position="208"/>
        <end position="232"/>
    </location>
</feature>